<name>A0ABY2Q763_9HYPH</name>
<sequence length="98" mass="11168">MRDVVWSDEALDDFDSAIYFVAKDSKRSADLIADRIERAVDFLADMPTGRLGRVHGTYERVVQKTPYIIAYTLSDAAVRIVRIIHGARDWPEGEWPAE</sequence>
<dbReference type="Gene3D" id="3.30.2310.20">
    <property type="entry name" value="RelE-like"/>
    <property type="match status" value="1"/>
</dbReference>
<evidence type="ECO:0000313" key="4">
    <source>
        <dbReference type="Proteomes" id="UP000306441"/>
    </source>
</evidence>
<dbReference type="EMBL" id="SSNY01000005">
    <property type="protein sequence ID" value="THF57469.1"/>
    <property type="molecule type" value="Genomic_DNA"/>
</dbReference>
<keyword evidence="4" id="KW-1185">Reference proteome</keyword>
<comment type="caution">
    <text evidence="3">The sequence shown here is derived from an EMBL/GenBank/DDBJ whole genome shotgun (WGS) entry which is preliminary data.</text>
</comment>
<dbReference type="InterPro" id="IPR035093">
    <property type="entry name" value="RelE/ParE_toxin_dom_sf"/>
</dbReference>
<dbReference type="Pfam" id="PF05016">
    <property type="entry name" value="ParE_toxin"/>
    <property type="match status" value="1"/>
</dbReference>
<dbReference type="RefSeq" id="WP_136356954.1">
    <property type="nucleotide sequence ID" value="NZ_SSNY01000005.1"/>
</dbReference>
<proteinExistence type="inferred from homology"/>
<dbReference type="InterPro" id="IPR051803">
    <property type="entry name" value="TA_system_RelE-like_toxin"/>
</dbReference>
<gene>
    <name evidence="3" type="ORF">E6C48_10685</name>
</gene>
<keyword evidence="2" id="KW-1277">Toxin-antitoxin system</keyword>
<accession>A0ABY2Q763</accession>
<evidence type="ECO:0000313" key="3">
    <source>
        <dbReference type="EMBL" id="THF57469.1"/>
    </source>
</evidence>
<reference evidence="3 4" key="1">
    <citation type="submission" date="2019-04" db="EMBL/GenBank/DDBJ databases">
        <title>Mesorhizobium composti sp. nov., isolated from compost.</title>
        <authorList>
            <person name="Lin S.-Y."/>
            <person name="Hameed A."/>
            <person name="Hsieh Y.-T."/>
            <person name="Young C.-C."/>
        </authorList>
    </citation>
    <scope>NUCLEOTIDE SEQUENCE [LARGE SCALE GENOMIC DNA]</scope>
    <source>
        <strain evidence="3 4">CC-YTH430</strain>
    </source>
</reference>
<dbReference type="InterPro" id="IPR007712">
    <property type="entry name" value="RelE/ParE_toxin"/>
</dbReference>
<comment type="similarity">
    <text evidence="1">Belongs to the RelE toxin family.</text>
</comment>
<organism evidence="3 4">
    <name type="scientific">Ollibium composti</name>
    <dbReference type="NCBI Taxonomy" id="2675109"/>
    <lineage>
        <taxon>Bacteria</taxon>
        <taxon>Pseudomonadati</taxon>
        <taxon>Pseudomonadota</taxon>
        <taxon>Alphaproteobacteria</taxon>
        <taxon>Hyphomicrobiales</taxon>
        <taxon>Phyllobacteriaceae</taxon>
        <taxon>Ollibium</taxon>
    </lineage>
</organism>
<evidence type="ECO:0000256" key="1">
    <source>
        <dbReference type="ARBA" id="ARBA00006226"/>
    </source>
</evidence>
<dbReference type="Proteomes" id="UP000306441">
    <property type="component" value="Unassembled WGS sequence"/>
</dbReference>
<protein>
    <submittedName>
        <fullName evidence="3">Type II toxin-antitoxin system RelE/ParE family toxin</fullName>
    </submittedName>
</protein>
<dbReference type="PANTHER" id="PTHR33755:SF6">
    <property type="entry name" value="PLASMID STABILIZATION SYSTEM PROTEIN"/>
    <property type="match status" value="1"/>
</dbReference>
<evidence type="ECO:0000256" key="2">
    <source>
        <dbReference type="ARBA" id="ARBA00022649"/>
    </source>
</evidence>
<dbReference type="PANTHER" id="PTHR33755">
    <property type="entry name" value="TOXIN PARE1-RELATED"/>
    <property type="match status" value="1"/>
</dbReference>